<keyword evidence="7" id="KW-1185">Reference proteome</keyword>
<dbReference type="RefSeq" id="WP_146845993.1">
    <property type="nucleotide sequence ID" value="NZ_BJWH01000009.1"/>
</dbReference>
<comment type="caution">
    <text evidence="6">The sequence shown here is derived from an EMBL/GenBank/DDBJ whole genome shotgun (WGS) entry which is preliminary data.</text>
</comment>
<keyword evidence="3" id="KW-0274">FAD</keyword>
<keyword evidence="2" id="KW-0285">Flavoprotein</keyword>
<dbReference type="PANTHER" id="PTHR42973:SF7">
    <property type="entry name" value="FAD-BINDING PCMH-TYPE DOMAIN-CONTAINING PROTEIN"/>
    <property type="match status" value="1"/>
</dbReference>
<dbReference type="PROSITE" id="PS00862">
    <property type="entry name" value="OX2_COVAL_FAD"/>
    <property type="match status" value="1"/>
</dbReference>
<dbReference type="OrthoDB" id="9775082at2"/>
<evidence type="ECO:0000256" key="4">
    <source>
        <dbReference type="ARBA" id="ARBA00023002"/>
    </source>
</evidence>
<dbReference type="InterPro" id="IPR036318">
    <property type="entry name" value="FAD-bd_PCMH-like_sf"/>
</dbReference>
<organism evidence="6 7">
    <name type="scientific">Cellulomonas terrae</name>
    <dbReference type="NCBI Taxonomy" id="311234"/>
    <lineage>
        <taxon>Bacteria</taxon>
        <taxon>Bacillati</taxon>
        <taxon>Actinomycetota</taxon>
        <taxon>Actinomycetes</taxon>
        <taxon>Micrococcales</taxon>
        <taxon>Cellulomonadaceae</taxon>
        <taxon>Cellulomonas</taxon>
    </lineage>
</organism>
<evidence type="ECO:0000256" key="1">
    <source>
        <dbReference type="ARBA" id="ARBA00005466"/>
    </source>
</evidence>
<evidence type="ECO:0000256" key="2">
    <source>
        <dbReference type="ARBA" id="ARBA00022630"/>
    </source>
</evidence>
<keyword evidence="4" id="KW-0560">Oxidoreductase</keyword>
<dbReference type="Gene3D" id="3.30.43.10">
    <property type="entry name" value="Uridine Diphospho-n-acetylenolpyruvylglucosamine Reductase, domain 2"/>
    <property type="match status" value="1"/>
</dbReference>
<sequence>MSHPLASLVAGPVLTPGEEGFDDEVAPHNRAVVNSPDVVVGATSTQDVVAAVRWAAEHRVPLAVLATGHGATSPVTSGVLLTTRRIGGVEVDPDERVATIGAGARWTDVVPVADAHGLTPVAGSSTHVGVVGYLLGGGIGPFARSHGSSSDRLRSLTVVTGTGEVVEASADEHPDLFWALRGGKVGLGVVTQVRLELVAIPELYAGALFFDAEHIETALRGWIAWTASADAQTTTSAAIISFPDLEAVPPFLRGRTALALRVARPGDASAGEAATAPLRALAPTFLDTVGVLPVARAVEIHNDPVRPGPGWVRGLMLTHADDDLATAWLGVVGPGTGHPFVASELRHVAGATGVDVPGGSAVSGRGAAFVAGVVGNDPTQFATTLPTWAARLGAALGPWTAAELNPNFAGTGTPVWAPATADRLTQVRRAYDPVGVLARPRSEEES</sequence>
<dbReference type="Proteomes" id="UP000321049">
    <property type="component" value="Unassembled WGS sequence"/>
</dbReference>
<reference evidence="6 7" key="1">
    <citation type="submission" date="2019-07" db="EMBL/GenBank/DDBJ databases">
        <title>Whole genome shotgun sequence of Cellulomonas terrae NBRC 100819.</title>
        <authorList>
            <person name="Hosoyama A."/>
            <person name="Uohara A."/>
            <person name="Ohji S."/>
            <person name="Ichikawa N."/>
        </authorList>
    </citation>
    <scope>NUCLEOTIDE SEQUENCE [LARGE SCALE GENOMIC DNA]</scope>
    <source>
        <strain evidence="6 7">NBRC 100819</strain>
    </source>
</reference>
<dbReference type="EMBL" id="BJWH01000009">
    <property type="protein sequence ID" value="GEL98468.1"/>
    <property type="molecule type" value="Genomic_DNA"/>
</dbReference>
<accession>A0A511JKD3</accession>
<evidence type="ECO:0000259" key="5">
    <source>
        <dbReference type="PROSITE" id="PS51387"/>
    </source>
</evidence>
<dbReference type="SUPFAM" id="SSF56176">
    <property type="entry name" value="FAD-binding/transporter-associated domain-like"/>
    <property type="match status" value="1"/>
</dbReference>
<feature type="domain" description="FAD-binding PCMH-type" evidence="5">
    <location>
        <begin position="32"/>
        <end position="200"/>
    </location>
</feature>
<protein>
    <submittedName>
        <fullName evidence="6">FAD-linked oxidase</fullName>
    </submittedName>
</protein>
<name>A0A511JKD3_9CELL</name>
<gene>
    <name evidence="6" type="ORF">CTE05_20150</name>
</gene>
<dbReference type="Gene3D" id="3.30.465.10">
    <property type="match status" value="1"/>
</dbReference>
<proteinExistence type="inferred from homology"/>
<dbReference type="PANTHER" id="PTHR42973">
    <property type="entry name" value="BINDING OXIDOREDUCTASE, PUTATIVE (AFU_ORTHOLOGUE AFUA_1G17690)-RELATED"/>
    <property type="match status" value="1"/>
</dbReference>
<dbReference type="InterPro" id="IPR016167">
    <property type="entry name" value="FAD-bd_PCMH_sub1"/>
</dbReference>
<dbReference type="PROSITE" id="PS51387">
    <property type="entry name" value="FAD_PCMH"/>
    <property type="match status" value="1"/>
</dbReference>
<dbReference type="GO" id="GO:0016491">
    <property type="term" value="F:oxidoreductase activity"/>
    <property type="evidence" value="ECO:0007669"/>
    <property type="project" value="UniProtKB-KW"/>
</dbReference>
<dbReference type="Gene3D" id="3.40.462.20">
    <property type="match status" value="1"/>
</dbReference>
<dbReference type="InterPro" id="IPR006094">
    <property type="entry name" value="Oxid_FAD_bind_N"/>
</dbReference>
<comment type="similarity">
    <text evidence="1">Belongs to the oxygen-dependent FAD-linked oxidoreductase family.</text>
</comment>
<dbReference type="AlphaFoldDB" id="A0A511JKD3"/>
<evidence type="ECO:0000313" key="6">
    <source>
        <dbReference type="EMBL" id="GEL98468.1"/>
    </source>
</evidence>
<dbReference type="InterPro" id="IPR006093">
    <property type="entry name" value="Oxy_OxRdtase_FAD_BS"/>
</dbReference>
<evidence type="ECO:0000256" key="3">
    <source>
        <dbReference type="ARBA" id="ARBA00022827"/>
    </source>
</evidence>
<dbReference type="InterPro" id="IPR016166">
    <property type="entry name" value="FAD-bd_PCMH"/>
</dbReference>
<evidence type="ECO:0000313" key="7">
    <source>
        <dbReference type="Proteomes" id="UP000321049"/>
    </source>
</evidence>
<dbReference type="InterPro" id="IPR016169">
    <property type="entry name" value="FAD-bd_PCMH_sub2"/>
</dbReference>
<dbReference type="InterPro" id="IPR050416">
    <property type="entry name" value="FAD-linked_Oxidoreductase"/>
</dbReference>
<dbReference type="Pfam" id="PF01565">
    <property type="entry name" value="FAD_binding_4"/>
    <property type="match status" value="1"/>
</dbReference>
<dbReference type="GO" id="GO:0071949">
    <property type="term" value="F:FAD binding"/>
    <property type="evidence" value="ECO:0007669"/>
    <property type="project" value="InterPro"/>
</dbReference>